<proteinExistence type="predicted"/>
<gene>
    <name evidence="2" type="ORF">B5807_03890</name>
</gene>
<feature type="signal peptide" evidence="1">
    <location>
        <begin position="1"/>
        <end position="17"/>
    </location>
</feature>
<protein>
    <submittedName>
        <fullName evidence="2">Uncharacterized protein</fullName>
    </submittedName>
</protein>
<accession>A0A1Y2M5G7</accession>
<dbReference type="Proteomes" id="UP000193240">
    <property type="component" value="Unassembled WGS sequence"/>
</dbReference>
<dbReference type="EMBL" id="KZ107840">
    <property type="protein sequence ID" value="OSS51344.1"/>
    <property type="molecule type" value="Genomic_DNA"/>
</dbReference>
<reference evidence="2 3" key="1">
    <citation type="journal article" date="2017" name="Genome Announc.">
        <title>Genome sequence of the saprophytic ascomycete Epicoccum nigrum ICMP 19927 strain isolated from New Zealand.</title>
        <authorList>
            <person name="Fokin M."/>
            <person name="Fleetwood D."/>
            <person name="Weir B.S."/>
            <person name="Villas-Boas S.G."/>
        </authorList>
    </citation>
    <scope>NUCLEOTIDE SEQUENCE [LARGE SCALE GENOMIC DNA]</scope>
    <source>
        <strain evidence="2 3">ICMP 19927</strain>
    </source>
</reference>
<organism evidence="2 3">
    <name type="scientific">Epicoccum nigrum</name>
    <name type="common">Soil fungus</name>
    <name type="synonym">Epicoccum purpurascens</name>
    <dbReference type="NCBI Taxonomy" id="105696"/>
    <lineage>
        <taxon>Eukaryota</taxon>
        <taxon>Fungi</taxon>
        <taxon>Dikarya</taxon>
        <taxon>Ascomycota</taxon>
        <taxon>Pezizomycotina</taxon>
        <taxon>Dothideomycetes</taxon>
        <taxon>Pleosporomycetidae</taxon>
        <taxon>Pleosporales</taxon>
        <taxon>Pleosporineae</taxon>
        <taxon>Didymellaceae</taxon>
        <taxon>Epicoccum</taxon>
    </lineage>
</organism>
<dbReference type="InParanoid" id="A0A1Y2M5G7"/>
<feature type="chain" id="PRO_5012237631" evidence="1">
    <location>
        <begin position="18"/>
        <end position="217"/>
    </location>
</feature>
<name>A0A1Y2M5G7_EPING</name>
<evidence type="ECO:0000313" key="2">
    <source>
        <dbReference type="EMBL" id="OSS51344.1"/>
    </source>
</evidence>
<dbReference type="OMA" id="TWIRNGL"/>
<keyword evidence="1" id="KW-0732">Signal</keyword>
<dbReference type="AlphaFoldDB" id="A0A1Y2M5G7"/>
<evidence type="ECO:0000313" key="3">
    <source>
        <dbReference type="Proteomes" id="UP000193240"/>
    </source>
</evidence>
<dbReference type="STRING" id="105696.A0A1Y2M5G7"/>
<sequence>MYTTLTSLATLSAFASAAIIPSKRADPGPMVWKSPDGGNTAVRFGDGKVYVGSCDPTSVIATVYDNCYGEGFCNSASWSMQCIQSDAATHTVTITAPEGQYQPWIKNGLVEAMQAALGTEGVTETKTINAMSGGGCVGCPWTSKSIKVHYMPSTIGISHLNDGTVPDVITLNIVNEDSKNDGGMCEILTGIGGAIAGSVNGVAGGIFSLSGLACKAI</sequence>
<evidence type="ECO:0000256" key="1">
    <source>
        <dbReference type="SAM" id="SignalP"/>
    </source>
</evidence>
<keyword evidence="3" id="KW-1185">Reference proteome</keyword>